<dbReference type="OrthoDB" id="57446at2759"/>
<evidence type="ECO:0000313" key="3">
    <source>
        <dbReference type="Proteomes" id="UP000266841"/>
    </source>
</evidence>
<name>K0S3J1_THAOC</name>
<evidence type="ECO:0000256" key="1">
    <source>
        <dbReference type="SAM" id="Phobius"/>
    </source>
</evidence>
<accession>K0S3J1</accession>
<proteinExistence type="predicted"/>
<comment type="caution">
    <text evidence="2">The sequence shown here is derived from an EMBL/GenBank/DDBJ whole genome shotgun (WGS) entry which is preliminary data.</text>
</comment>
<organism evidence="2 3">
    <name type="scientific">Thalassiosira oceanica</name>
    <name type="common">Marine diatom</name>
    <dbReference type="NCBI Taxonomy" id="159749"/>
    <lineage>
        <taxon>Eukaryota</taxon>
        <taxon>Sar</taxon>
        <taxon>Stramenopiles</taxon>
        <taxon>Ochrophyta</taxon>
        <taxon>Bacillariophyta</taxon>
        <taxon>Coscinodiscophyceae</taxon>
        <taxon>Thalassiosirophycidae</taxon>
        <taxon>Thalassiosirales</taxon>
        <taxon>Thalassiosiraceae</taxon>
        <taxon>Thalassiosira</taxon>
    </lineage>
</organism>
<keyword evidence="3" id="KW-1185">Reference proteome</keyword>
<gene>
    <name evidence="2" type="ORF">THAOC_20354</name>
</gene>
<feature type="transmembrane region" description="Helical" evidence="1">
    <location>
        <begin position="21"/>
        <end position="43"/>
    </location>
</feature>
<dbReference type="AlphaFoldDB" id="K0S3J1"/>
<reference evidence="2 3" key="1">
    <citation type="journal article" date="2012" name="Genome Biol.">
        <title>Genome and low-iron response of an oceanic diatom adapted to chronic iron limitation.</title>
        <authorList>
            <person name="Lommer M."/>
            <person name="Specht M."/>
            <person name="Roy A.S."/>
            <person name="Kraemer L."/>
            <person name="Andreson R."/>
            <person name="Gutowska M.A."/>
            <person name="Wolf J."/>
            <person name="Bergner S.V."/>
            <person name="Schilhabel M.B."/>
            <person name="Klostermeier U.C."/>
            <person name="Beiko R.G."/>
            <person name="Rosenstiel P."/>
            <person name="Hippler M."/>
            <person name="Laroche J."/>
        </authorList>
    </citation>
    <scope>NUCLEOTIDE SEQUENCE [LARGE SCALE GENOMIC DNA]</scope>
    <source>
        <strain evidence="2 3">CCMP1005</strain>
    </source>
</reference>
<protein>
    <submittedName>
        <fullName evidence="2">Uncharacterized protein</fullName>
    </submittedName>
</protein>
<dbReference type="EMBL" id="AGNL01022921">
    <property type="protein sequence ID" value="EJK59424.1"/>
    <property type="molecule type" value="Genomic_DNA"/>
</dbReference>
<keyword evidence="1" id="KW-0812">Transmembrane</keyword>
<keyword evidence="1" id="KW-0472">Membrane</keyword>
<dbReference type="Proteomes" id="UP000266841">
    <property type="component" value="Unassembled WGS sequence"/>
</dbReference>
<evidence type="ECO:0000313" key="2">
    <source>
        <dbReference type="EMBL" id="EJK59424.1"/>
    </source>
</evidence>
<sequence>MGTQKRRAKQQQQRGPPSGGRVFLLYERTMGFVVAFVVAVVLGCARVSTASVSGSSNNNADTRDIVASRPVILSGIMDHLQSTSRRLRGSGTDVSEAFSTLEEVRDIAVATAQTWQAIIAAIQSKDRAALESFVRESLHENTHVSIQSMHDEFEDESESENSLQLPEESYVDEVLEAATAEELAAFISPVSIENALDLSQNLVLRLNRVLESRERSLQSGLEYHRRLDAKEQTSLNSFYSEGGTGHEDGRFWIDAGGISESFHSMLRTKATRDAESLLFVNMQTHKDLHATRRQSLQSDYGLCLAQCDLKEMSHEETCCDRYDWLVECTKGLTPYDLGVLMTRGFIEKNPTAKNYANFTVNITDQFPPFPDLNMFSADLKIPQKYNRIQTLAAYTLVGDELGGNCGNQEIFHAEECWMAASALWPEPFLDKPLTTRPCLNTAAVALSCPPRRGTGAVHVCKLTSSPNGSTGQGSQTITEAHYLKLLNEFVTVCDPVSDSCPDKNKQTFQLTVDQVCAARNTTTKLKFKVLKEKFDPCTPGLPGFFCPLEYNKCARGPTGGTHWGNYDVNYPAMFNSSCAQFLEDFDTIYDHRDKAKYPLGNPMVKQNLPAQQSSSDGNGYEIFERMQFPIQYKFDIDEEGRVGSWQGTFENYTIAEIPPSSSGCGQFPGSKPEPAVFTDQTTPYGKVDQPCYSCLEDDKLGETVMEFCDQSLTLLAGLEVSAGEINQIAKDIKNHGPERMPGSCCLDTPGNSEYPGVPHLGLSSSACSQAGGKWTRSPCLTLAECITDRPRNGTAGYSQSFENFAKTINITDASVTSQCENARQKLGFEANFVDDSEVCIHFHNLMCGETFDVIDQATKGADMNPDFKLEENTWKGRTAIQGITGTISALETAFNEWNIVSGGAKERMVFLCQSIPPMLIAVGEGLPNPERVFCVLVAFNVQKFVSRMAIFALKTTLMALTFKRPSYDKMTYDSFVKYGKWTVDALTLINNENIPKMETLHGDGYKWMQYTVNSLANYTNCVANFETYRILKALNASGPDIDEHGCKVKDFHEGMDLLGMQDPVQPYTKLLTWPHGMAFDKLDTKIDLILDKLEIVHPKIGAGGKRSKKSKAAKLEKDEDTLFTRRLQQELDVKTNEIIEGFEQVVDAKVGQLEAKVGQMDSKIDAMMKMMAELVLQNHVQNEVESN</sequence>
<keyword evidence="1" id="KW-1133">Transmembrane helix</keyword>